<name>A0A7U8C605_NEPCE</name>
<gene>
    <name evidence="1" type="ORF">MED92_10619</name>
</gene>
<sequence length="107" mass="12671">MISEQLEKLWDEARQAHEKLQAEHAKMDPIIGVSQHMRKQGIPADVMMIDHAVSGKRIIIILHDHYPQQIRYQLAWIEKDPANEFIEIDFAQVDANRIFTWMVEYFI</sequence>
<evidence type="ECO:0000313" key="1">
    <source>
        <dbReference type="EMBL" id="EAR62153.1"/>
    </source>
</evidence>
<organism evidence="1 2">
    <name type="scientific">Neptuniibacter caesariensis</name>
    <dbReference type="NCBI Taxonomy" id="207954"/>
    <lineage>
        <taxon>Bacteria</taxon>
        <taxon>Pseudomonadati</taxon>
        <taxon>Pseudomonadota</taxon>
        <taxon>Gammaproteobacteria</taxon>
        <taxon>Oceanospirillales</taxon>
        <taxon>Oceanospirillaceae</taxon>
        <taxon>Neptuniibacter</taxon>
    </lineage>
</organism>
<dbReference type="Proteomes" id="UP000002171">
    <property type="component" value="Unassembled WGS sequence"/>
</dbReference>
<accession>A0A7U8C605</accession>
<reference evidence="1 2" key="1">
    <citation type="submission" date="2006-02" db="EMBL/GenBank/DDBJ databases">
        <authorList>
            <person name="Pinhassi J."/>
            <person name="Pedros-Alio C."/>
            <person name="Ferriera S."/>
            <person name="Johnson J."/>
            <person name="Kravitz S."/>
            <person name="Halpern A."/>
            <person name="Remington K."/>
            <person name="Beeson K."/>
            <person name="Tran B."/>
            <person name="Rogers Y.-H."/>
            <person name="Friedman R."/>
            <person name="Venter J.C."/>
        </authorList>
    </citation>
    <scope>NUCLEOTIDE SEQUENCE [LARGE SCALE GENOMIC DNA]</scope>
    <source>
        <strain evidence="1 2">MED92</strain>
    </source>
</reference>
<dbReference type="RefSeq" id="WP_007019790.1">
    <property type="nucleotide sequence ID" value="NZ_CH724125.1"/>
</dbReference>
<evidence type="ECO:0000313" key="2">
    <source>
        <dbReference type="Proteomes" id="UP000002171"/>
    </source>
</evidence>
<proteinExistence type="predicted"/>
<dbReference type="EMBL" id="AAOW01000004">
    <property type="protein sequence ID" value="EAR62153.1"/>
    <property type="molecule type" value="Genomic_DNA"/>
</dbReference>
<dbReference type="AlphaFoldDB" id="A0A7U8C605"/>
<dbReference type="OrthoDB" id="6182692at2"/>
<comment type="caution">
    <text evidence="1">The sequence shown here is derived from an EMBL/GenBank/DDBJ whole genome shotgun (WGS) entry which is preliminary data.</text>
</comment>
<keyword evidence="2" id="KW-1185">Reference proteome</keyword>
<protein>
    <submittedName>
        <fullName evidence="1">Uncharacterized protein</fullName>
    </submittedName>
</protein>